<dbReference type="GeneID" id="17306131"/>
<evidence type="ECO:0000313" key="1">
    <source>
        <dbReference type="EMBL" id="EKX49483.1"/>
    </source>
</evidence>
<reference evidence="1 3" key="1">
    <citation type="journal article" date="2012" name="Nature">
        <title>Algal genomes reveal evolutionary mosaicism and the fate of nucleomorphs.</title>
        <authorList>
            <consortium name="DOE Joint Genome Institute"/>
            <person name="Curtis B.A."/>
            <person name="Tanifuji G."/>
            <person name="Burki F."/>
            <person name="Gruber A."/>
            <person name="Irimia M."/>
            <person name="Maruyama S."/>
            <person name="Arias M.C."/>
            <person name="Ball S.G."/>
            <person name="Gile G.H."/>
            <person name="Hirakawa Y."/>
            <person name="Hopkins J.F."/>
            <person name="Kuo A."/>
            <person name="Rensing S.A."/>
            <person name="Schmutz J."/>
            <person name="Symeonidi A."/>
            <person name="Elias M."/>
            <person name="Eveleigh R.J."/>
            <person name="Herman E.K."/>
            <person name="Klute M.J."/>
            <person name="Nakayama T."/>
            <person name="Obornik M."/>
            <person name="Reyes-Prieto A."/>
            <person name="Armbrust E.V."/>
            <person name="Aves S.J."/>
            <person name="Beiko R.G."/>
            <person name="Coutinho P."/>
            <person name="Dacks J.B."/>
            <person name="Durnford D.G."/>
            <person name="Fast N.M."/>
            <person name="Green B.R."/>
            <person name="Grisdale C.J."/>
            <person name="Hempel F."/>
            <person name="Henrissat B."/>
            <person name="Hoppner M.P."/>
            <person name="Ishida K."/>
            <person name="Kim E."/>
            <person name="Koreny L."/>
            <person name="Kroth P.G."/>
            <person name="Liu Y."/>
            <person name="Malik S.B."/>
            <person name="Maier U.G."/>
            <person name="McRose D."/>
            <person name="Mock T."/>
            <person name="Neilson J.A."/>
            <person name="Onodera N.T."/>
            <person name="Poole A.M."/>
            <person name="Pritham E.J."/>
            <person name="Richards T.A."/>
            <person name="Rocap G."/>
            <person name="Roy S.W."/>
            <person name="Sarai C."/>
            <person name="Schaack S."/>
            <person name="Shirato S."/>
            <person name="Slamovits C.H."/>
            <person name="Spencer D.F."/>
            <person name="Suzuki S."/>
            <person name="Worden A.Z."/>
            <person name="Zauner S."/>
            <person name="Barry K."/>
            <person name="Bell C."/>
            <person name="Bharti A.K."/>
            <person name="Crow J.A."/>
            <person name="Grimwood J."/>
            <person name="Kramer R."/>
            <person name="Lindquist E."/>
            <person name="Lucas S."/>
            <person name="Salamov A."/>
            <person name="McFadden G.I."/>
            <person name="Lane C.E."/>
            <person name="Keeling P.J."/>
            <person name="Gray M.W."/>
            <person name="Grigoriev I.V."/>
            <person name="Archibald J.M."/>
        </authorList>
    </citation>
    <scope>NUCLEOTIDE SEQUENCE</scope>
    <source>
        <strain evidence="1 3">CCMP2712</strain>
    </source>
</reference>
<dbReference type="Proteomes" id="UP000011087">
    <property type="component" value="Unassembled WGS sequence"/>
</dbReference>
<dbReference type="RefSeq" id="XP_005836463.1">
    <property type="nucleotide sequence ID" value="XM_005836406.1"/>
</dbReference>
<evidence type="ECO:0000313" key="3">
    <source>
        <dbReference type="Proteomes" id="UP000011087"/>
    </source>
</evidence>
<dbReference type="EMBL" id="JH992982">
    <property type="protein sequence ID" value="EKX49483.1"/>
    <property type="molecule type" value="Genomic_DNA"/>
</dbReference>
<protein>
    <submittedName>
        <fullName evidence="1 2">Uncharacterized protein</fullName>
    </submittedName>
</protein>
<dbReference type="HOGENOM" id="CLU_2763233_0_0_1"/>
<organism evidence="1">
    <name type="scientific">Guillardia theta (strain CCMP2712)</name>
    <name type="common">Cryptophyte</name>
    <dbReference type="NCBI Taxonomy" id="905079"/>
    <lineage>
        <taxon>Eukaryota</taxon>
        <taxon>Cryptophyceae</taxon>
        <taxon>Pyrenomonadales</taxon>
        <taxon>Geminigeraceae</taxon>
        <taxon>Guillardia</taxon>
    </lineage>
</organism>
<accession>L1JN30</accession>
<keyword evidence="3" id="KW-1185">Reference proteome</keyword>
<evidence type="ECO:0000313" key="2">
    <source>
        <dbReference type="EnsemblProtists" id="EKX49483"/>
    </source>
</evidence>
<reference evidence="2" key="3">
    <citation type="submission" date="2016-03" db="UniProtKB">
        <authorList>
            <consortium name="EnsemblProtists"/>
        </authorList>
    </citation>
    <scope>IDENTIFICATION</scope>
</reference>
<dbReference type="PaxDb" id="55529-EKX49483"/>
<dbReference type="EnsemblProtists" id="EKX49483">
    <property type="protein sequence ID" value="EKX49483"/>
    <property type="gene ID" value="GUITHDRAFT_151561"/>
</dbReference>
<gene>
    <name evidence="1" type="ORF">GUITHDRAFT_151561</name>
</gene>
<dbReference type="AlphaFoldDB" id="L1JN30"/>
<dbReference type="KEGG" id="gtt:GUITHDRAFT_151561"/>
<proteinExistence type="predicted"/>
<name>L1JN30_GUITC</name>
<sequence length="70" mass="7509">MYKARGATIILPWERTASSSESHPSKLIPMVDSVSGGFQTSPEAVLSGMSRKGPIWGSPFPLKKDTSGCR</sequence>
<reference evidence="3" key="2">
    <citation type="submission" date="2012-11" db="EMBL/GenBank/DDBJ databases">
        <authorList>
            <person name="Kuo A."/>
            <person name="Curtis B.A."/>
            <person name="Tanifuji G."/>
            <person name="Burki F."/>
            <person name="Gruber A."/>
            <person name="Irimia M."/>
            <person name="Maruyama S."/>
            <person name="Arias M.C."/>
            <person name="Ball S.G."/>
            <person name="Gile G.H."/>
            <person name="Hirakawa Y."/>
            <person name="Hopkins J.F."/>
            <person name="Rensing S.A."/>
            <person name="Schmutz J."/>
            <person name="Symeonidi A."/>
            <person name="Elias M."/>
            <person name="Eveleigh R.J."/>
            <person name="Herman E.K."/>
            <person name="Klute M.J."/>
            <person name="Nakayama T."/>
            <person name="Obornik M."/>
            <person name="Reyes-Prieto A."/>
            <person name="Armbrust E.V."/>
            <person name="Aves S.J."/>
            <person name="Beiko R.G."/>
            <person name="Coutinho P."/>
            <person name="Dacks J.B."/>
            <person name="Durnford D.G."/>
            <person name="Fast N.M."/>
            <person name="Green B.R."/>
            <person name="Grisdale C."/>
            <person name="Hempe F."/>
            <person name="Henrissat B."/>
            <person name="Hoppner M.P."/>
            <person name="Ishida K.-I."/>
            <person name="Kim E."/>
            <person name="Koreny L."/>
            <person name="Kroth P.G."/>
            <person name="Liu Y."/>
            <person name="Malik S.-B."/>
            <person name="Maier U.G."/>
            <person name="McRose D."/>
            <person name="Mock T."/>
            <person name="Neilson J.A."/>
            <person name="Onodera N.T."/>
            <person name="Poole A.M."/>
            <person name="Pritham E.J."/>
            <person name="Richards T.A."/>
            <person name="Rocap G."/>
            <person name="Roy S.W."/>
            <person name="Sarai C."/>
            <person name="Schaack S."/>
            <person name="Shirato S."/>
            <person name="Slamovits C.H."/>
            <person name="Spencer D.F."/>
            <person name="Suzuki S."/>
            <person name="Worden A.Z."/>
            <person name="Zauner S."/>
            <person name="Barry K."/>
            <person name="Bell C."/>
            <person name="Bharti A.K."/>
            <person name="Crow J.A."/>
            <person name="Grimwood J."/>
            <person name="Kramer R."/>
            <person name="Lindquist E."/>
            <person name="Lucas S."/>
            <person name="Salamov A."/>
            <person name="McFadden G.I."/>
            <person name="Lane C.E."/>
            <person name="Keeling P.J."/>
            <person name="Gray M.W."/>
            <person name="Grigoriev I.V."/>
            <person name="Archibald J.M."/>
        </authorList>
    </citation>
    <scope>NUCLEOTIDE SEQUENCE</scope>
    <source>
        <strain evidence="3">CCMP2712</strain>
    </source>
</reference>